<dbReference type="Proteomes" id="UP001156836">
    <property type="component" value="Unassembled WGS sequence"/>
</dbReference>
<name>A0ABQ6BND1_9NEIS</name>
<gene>
    <name evidence="10 12" type="primary">tolQ</name>
    <name evidence="12" type="ORF">GCM10007860_01100</name>
</gene>
<evidence type="ECO:0000256" key="2">
    <source>
        <dbReference type="ARBA" id="ARBA00010442"/>
    </source>
</evidence>
<keyword evidence="3 10" id="KW-1003">Cell membrane</keyword>
<dbReference type="InterPro" id="IPR002898">
    <property type="entry name" value="MotA_ExbB_proton_chnl"/>
</dbReference>
<feature type="transmembrane region" description="Helical" evidence="10">
    <location>
        <begin position="132"/>
        <end position="154"/>
    </location>
</feature>
<dbReference type="RefSeq" id="WP_353325133.1">
    <property type="nucleotide sequence ID" value="NZ_BAABUF010000003.1"/>
</dbReference>
<comment type="caution">
    <text evidence="12">The sequence shown here is derived from an EMBL/GenBank/DDBJ whole genome shotgun (WGS) entry which is preliminary data.</text>
</comment>
<evidence type="ECO:0000313" key="12">
    <source>
        <dbReference type="EMBL" id="GLS02967.1"/>
    </source>
</evidence>
<comment type="similarity">
    <text evidence="2 10">Belongs to the ExbB/TolQ family.</text>
</comment>
<keyword evidence="4 10" id="KW-0997">Cell inner membrane</keyword>
<evidence type="ECO:0000256" key="7">
    <source>
        <dbReference type="ARBA" id="ARBA00022989"/>
    </source>
</evidence>
<evidence type="ECO:0000256" key="3">
    <source>
        <dbReference type="ARBA" id="ARBA00022475"/>
    </source>
</evidence>
<evidence type="ECO:0000256" key="6">
    <source>
        <dbReference type="ARBA" id="ARBA00022692"/>
    </source>
</evidence>
<protein>
    <recommendedName>
        <fullName evidence="10">Tol-Pal system protein TolQ</fullName>
    </recommendedName>
</protein>
<reference evidence="13" key="1">
    <citation type="journal article" date="2019" name="Int. J. Syst. Evol. Microbiol.">
        <title>The Global Catalogue of Microorganisms (GCM) 10K type strain sequencing project: providing services to taxonomists for standard genome sequencing and annotation.</title>
        <authorList>
            <consortium name="The Broad Institute Genomics Platform"/>
            <consortium name="The Broad Institute Genome Sequencing Center for Infectious Disease"/>
            <person name="Wu L."/>
            <person name="Ma J."/>
        </authorList>
    </citation>
    <scope>NUCLEOTIDE SEQUENCE [LARGE SCALE GENOMIC DNA]</scope>
    <source>
        <strain evidence="13">NBRC 104970</strain>
    </source>
</reference>
<evidence type="ECO:0000256" key="10">
    <source>
        <dbReference type="HAMAP-Rule" id="MF_02202"/>
    </source>
</evidence>
<comment type="subcellular location">
    <subcellularLocation>
        <location evidence="10">Cell inner membrane</location>
        <topology evidence="10">Multi-pass membrane protein</topology>
    </subcellularLocation>
    <subcellularLocation>
        <location evidence="1">Cell membrane</location>
        <topology evidence="1">Multi-pass membrane protein</topology>
    </subcellularLocation>
</comment>
<feature type="domain" description="MotA/TolQ/ExbB proton channel" evidence="11">
    <location>
        <begin position="104"/>
        <end position="211"/>
    </location>
</feature>
<evidence type="ECO:0000259" key="11">
    <source>
        <dbReference type="Pfam" id="PF01618"/>
    </source>
</evidence>
<keyword evidence="7 10" id="KW-1133">Transmembrane helix</keyword>
<dbReference type="HAMAP" id="MF_02202">
    <property type="entry name" value="TolQ"/>
    <property type="match status" value="1"/>
</dbReference>
<keyword evidence="8 10" id="KW-0472">Membrane</keyword>
<dbReference type="Pfam" id="PF01618">
    <property type="entry name" value="MotA_ExbB"/>
    <property type="match status" value="1"/>
</dbReference>
<dbReference type="InterPro" id="IPR014163">
    <property type="entry name" value="Tol-Pal_TolQ"/>
</dbReference>
<evidence type="ECO:0000256" key="8">
    <source>
        <dbReference type="ARBA" id="ARBA00023136"/>
    </source>
</evidence>
<keyword evidence="9 10" id="KW-0131">Cell cycle</keyword>
<feature type="transmembrane region" description="Helical" evidence="10">
    <location>
        <begin position="21"/>
        <end position="42"/>
    </location>
</feature>
<evidence type="ECO:0000313" key="13">
    <source>
        <dbReference type="Proteomes" id="UP001156836"/>
    </source>
</evidence>
<keyword evidence="6 10" id="KW-0812">Transmembrane</keyword>
<feature type="transmembrane region" description="Helical" evidence="10">
    <location>
        <begin position="166"/>
        <end position="190"/>
    </location>
</feature>
<dbReference type="InterPro" id="IPR050790">
    <property type="entry name" value="ExbB/TolQ_transport"/>
</dbReference>
<keyword evidence="13" id="KW-1185">Reference proteome</keyword>
<dbReference type="PANTHER" id="PTHR30625">
    <property type="entry name" value="PROTEIN TOLQ"/>
    <property type="match status" value="1"/>
</dbReference>
<dbReference type="NCBIfam" id="TIGR02796">
    <property type="entry name" value="tolQ"/>
    <property type="match status" value="1"/>
</dbReference>
<evidence type="ECO:0000256" key="5">
    <source>
        <dbReference type="ARBA" id="ARBA00022618"/>
    </source>
</evidence>
<dbReference type="PANTHER" id="PTHR30625:SF3">
    <property type="entry name" value="TOL-PAL SYSTEM PROTEIN TOLQ"/>
    <property type="match status" value="1"/>
</dbReference>
<comment type="function">
    <text evidence="10">Part of the Tol-Pal system, which plays a role in outer membrane invagination during cell division and is important for maintaining outer membrane integrity.</text>
</comment>
<comment type="subunit">
    <text evidence="10">The Tol-Pal system is composed of five core proteins: the inner membrane proteins TolA, TolQ and TolR, the periplasmic protein TolB and the outer membrane protein Pal. They form a network linking the inner and outer membranes and the peptidoglycan layer.</text>
</comment>
<evidence type="ECO:0000256" key="1">
    <source>
        <dbReference type="ARBA" id="ARBA00004651"/>
    </source>
</evidence>
<organism evidence="12 13">
    <name type="scientific">Chitiniphilus shinanonensis</name>
    <dbReference type="NCBI Taxonomy" id="553088"/>
    <lineage>
        <taxon>Bacteria</taxon>
        <taxon>Pseudomonadati</taxon>
        <taxon>Pseudomonadota</taxon>
        <taxon>Betaproteobacteria</taxon>
        <taxon>Neisseriales</taxon>
        <taxon>Chitinibacteraceae</taxon>
        <taxon>Chitiniphilus</taxon>
    </lineage>
</organism>
<accession>A0ABQ6BND1</accession>
<keyword evidence="5 10" id="KW-0132">Cell division</keyword>
<proteinExistence type="inferred from homology"/>
<evidence type="ECO:0000256" key="9">
    <source>
        <dbReference type="ARBA" id="ARBA00023306"/>
    </source>
</evidence>
<sequence length="227" mass="25016">MDVAVGAQDMSILTLVTEASFVVQLVMGLLVLLSLLSWWHIFSKFFTLRSALRRTDDFEDRFWSGTDLAGLYEHTRRGNAVGLEKIFIAGFTEFQKLRQRGGMELSDIMDGTRRAMRAATQRELDYLDKHTSFLASVGSVSPYIGLFGTVWGIMHAFRGLANVGQATLATVAPGIAEALVATAIGLFAAIPATVAYNRFAHDVDGLANRFDAFSEEFLNILQRQAAK</sequence>
<evidence type="ECO:0000256" key="4">
    <source>
        <dbReference type="ARBA" id="ARBA00022519"/>
    </source>
</evidence>
<dbReference type="EMBL" id="BSOZ01000001">
    <property type="protein sequence ID" value="GLS02967.1"/>
    <property type="molecule type" value="Genomic_DNA"/>
</dbReference>